<dbReference type="AlphaFoldDB" id="A0A0F9L041"/>
<evidence type="ECO:0000313" key="2">
    <source>
        <dbReference type="EMBL" id="KKM27543.1"/>
    </source>
</evidence>
<gene>
    <name evidence="2" type="ORF">LCGC14_1573700</name>
</gene>
<evidence type="ECO:0000256" key="1">
    <source>
        <dbReference type="SAM" id="MobiDB-lite"/>
    </source>
</evidence>
<organism evidence="2">
    <name type="scientific">marine sediment metagenome</name>
    <dbReference type="NCBI Taxonomy" id="412755"/>
    <lineage>
        <taxon>unclassified sequences</taxon>
        <taxon>metagenomes</taxon>
        <taxon>ecological metagenomes</taxon>
    </lineage>
</organism>
<protein>
    <submittedName>
        <fullName evidence="2">Uncharacterized protein</fullName>
    </submittedName>
</protein>
<feature type="compositionally biased region" description="Basic and acidic residues" evidence="1">
    <location>
        <begin position="106"/>
        <end position="122"/>
    </location>
</feature>
<dbReference type="EMBL" id="LAZR01012302">
    <property type="protein sequence ID" value="KKM27543.1"/>
    <property type="molecule type" value="Genomic_DNA"/>
</dbReference>
<feature type="region of interest" description="Disordered" evidence="1">
    <location>
        <begin position="106"/>
        <end position="134"/>
    </location>
</feature>
<proteinExistence type="predicted"/>
<sequence>MTDEENLDSNKEAKEFAFVVPTDVSFEENVSGISDEMLQRYHDVLHVLWRKLFEGFAEFGEFKWTFNKVIFKHSEVVKEMWNRKIYHYEPFDSLDKIKYYSKDSEYSSSELSKKEEEKKDISFEPSSINRINKQ</sequence>
<accession>A0A0F9L041</accession>
<comment type="caution">
    <text evidence="2">The sequence shown here is derived from an EMBL/GenBank/DDBJ whole genome shotgun (WGS) entry which is preliminary data.</text>
</comment>
<reference evidence="2" key="1">
    <citation type="journal article" date="2015" name="Nature">
        <title>Complex archaea that bridge the gap between prokaryotes and eukaryotes.</title>
        <authorList>
            <person name="Spang A."/>
            <person name="Saw J.H."/>
            <person name="Jorgensen S.L."/>
            <person name="Zaremba-Niedzwiedzka K."/>
            <person name="Martijn J."/>
            <person name="Lind A.E."/>
            <person name="van Eijk R."/>
            <person name="Schleper C."/>
            <person name="Guy L."/>
            <person name="Ettema T.J."/>
        </authorList>
    </citation>
    <scope>NUCLEOTIDE SEQUENCE</scope>
</reference>
<feature type="compositionally biased region" description="Polar residues" evidence="1">
    <location>
        <begin position="124"/>
        <end position="134"/>
    </location>
</feature>
<name>A0A0F9L041_9ZZZZ</name>